<dbReference type="PROSITE" id="PS51898">
    <property type="entry name" value="TYR_RECOMBINASE"/>
    <property type="match status" value="1"/>
</dbReference>
<feature type="domain" description="Tyr recombinase" evidence="5">
    <location>
        <begin position="188"/>
        <end position="396"/>
    </location>
</feature>
<sequence>MRFSLKQQGQQRFSLKTKDQDTAALLAREKWASSCLLAEHGIRSNSKSFAKVAEEFIAQLEREVERGVRAEYQAKQYPMIIRTYFVRHFDKRAIDQIRTGDIERYWDWRREYWISGPGSKHPYIVYKRVIKGRETRIRRAVKEGYPTDSTLAKEVLLFNQIFDFARRRDYLTQVPEIALRKSKVRKQKARPGFTLEEFRHLLDVSERRIHEDHINSHVRNDRTKLHAFCYIAGFTGLRPTELFNLCWGNIEQRTVELAAGVPQNILVFHVRGKGKERETATMPEILTSLNLLKNVFMLETEREPNGDDPLFANADGSPIKSFKVGLAQLFEAAGLRTVDDGRQRSSFSFRHFYITQQIRNNVNPHVLARNAGTSTQMIDQYYSKIVATDEVNKLTPDWFGTRFQLPVKGR</sequence>
<dbReference type="STRING" id="440168.SAMN04487974_11274"/>
<dbReference type="EMBL" id="FNCS01000012">
    <property type="protein sequence ID" value="SDG91832.1"/>
    <property type="molecule type" value="Genomic_DNA"/>
</dbReference>
<evidence type="ECO:0000256" key="1">
    <source>
        <dbReference type="ARBA" id="ARBA00008857"/>
    </source>
</evidence>
<protein>
    <submittedName>
        <fullName evidence="6">Phage integrase family protein</fullName>
    </submittedName>
</protein>
<dbReference type="PANTHER" id="PTHR30349">
    <property type="entry name" value="PHAGE INTEGRASE-RELATED"/>
    <property type="match status" value="1"/>
</dbReference>
<dbReference type="RefSeq" id="WP_176762709.1">
    <property type="nucleotide sequence ID" value="NZ_FNCS01000012.1"/>
</dbReference>
<comment type="similarity">
    <text evidence="1">Belongs to the 'phage' integrase family.</text>
</comment>
<dbReference type="Proteomes" id="UP000199495">
    <property type="component" value="Unassembled WGS sequence"/>
</dbReference>
<evidence type="ECO:0000256" key="4">
    <source>
        <dbReference type="ARBA" id="ARBA00023172"/>
    </source>
</evidence>
<dbReference type="Gene3D" id="1.10.443.10">
    <property type="entry name" value="Intergrase catalytic core"/>
    <property type="match status" value="1"/>
</dbReference>
<dbReference type="GO" id="GO:0015074">
    <property type="term" value="P:DNA integration"/>
    <property type="evidence" value="ECO:0007669"/>
    <property type="project" value="UniProtKB-KW"/>
</dbReference>
<accession>A0A1G7Y5U3</accession>
<proteinExistence type="inferred from homology"/>
<dbReference type="Pfam" id="PF00589">
    <property type="entry name" value="Phage_integrase"/>
    <property type="match status" value="1"/>
</dbReference>
<name>A0A1G7Y5U3_9HYPH</name>
<dbReference type="InterPro" id="IPR013762">
    <property type="entry name" value="Integrase-like_cat_sf"/>
</dbReference>
<gene>
    <name evidence="6" type="ORF">SAMN04487974_11274</name>
</gene>
<dbReference type="GO" id="GO:0006310">
    <property type="term" value="P:DNA recombination"/>
    <property type="evidence" value="ECO:0007669"/>
    <property type="project" value="UniProtKB-KW"/>
</dbReference>
<dbReference type="InterPro" id="IPR002104">
    <property type="entry name" value="Integrase_catalytic"/>
</dbReference>
<keyword evidence="4" id="KW-0233">DNA recombination</keyword>
<keyword evidence="2" id="KW-0229">DNA integration</keyword>
<dbReference type="InterPro" id="IPR010998">
    <property type="entry name" value="Integrase_recombinase_N"/>
</dbReference>
<keyword evidence="3" id="KW-0238">DNA-binding</keyword>
<dbReference type="CDD" id="cd00397">
    <property type="entry name" value="DNA_BRE_C"/>
    <property type="match status" value="1"/>
</dbReference>
<evidence type="ECO:0000256" key="2">
    <source>
        <dbReference type="ARBA" id="ARBA00022908"/>
    </source>
</evidence>
<dbReference type="Gene3D" id="1.10.150.130">
    <property type="match status" value="1"/>
</dbReference>
<evidence type="ECO:0000256" key="3">
    <source>
        <dbReference type="ARBA" id="ARBA00023125"/>
    </source>
</evidence>
<evidence type="ECO:0000313" key="7">
    <source>
        <dbReference type="Proteomes" id="UP000199495"/>
    </source>
</evidence>
<keyword evidence="7" id="KW-1185">Reference proteome</keyword>
<reference evidence="6 7" key="1">
    <citation type="submission" date="2016-10" db="EMBL/GenBank/DDBJ databases">
        <authorList>
            <person name="de Groot N.N."/>
        </authorList>
    </citation>
    <scope>NUCLEOTIDE SEQUENCE [LARGE SCALE GENOMIC DNA]</scope>
    <source>
        <strain evidence="6 7">CGMCC 1.10267</strain>
    </source>
</reference>
<dbReference type="SUPFAM" id="SSF56349">
    <property type="entry name" value="DNA breaking-rejoining enzymes"/>
    <property type="match status" value="1"/>
</dbReference>
<evidence type="ECO:0000259" key="5">
    <source>
        <dbReference type="PROSITE" id="PS51898"/>
    </source>
</evidence>
<organism evidence="6 7">
    <name type="scientific">Pelagibacterium luteolum</name>
    <dbReference type="NCBI Taxonomy" id="440168"/>
    <lineage>
        <taxon>Bacteria</taxon>
        <taxon>Pseudomonadati</taxon>
        <taxon>Pseudomonadota</taxon>
        <taxon>Alphaproteobacteria</taxon>
        <taxon>Hyphomicrobiales</taxon>
        <taxon>Devosiaceae</taxon>
        <taxon>Pelagibacterium</taxon>
    </lineage>
</organism>
<dbReference type="InterPro" id="IPR011010">
    <property type="entry name" value="DNA_brk_join_enz"/>
</dbReference>
<evidence type="ECO:0000313" key="6">
    <source>
        <dbReference type="EMBL" id="SDG91832.1"/>
    </source>
</evidence>
<dbReference type="AlphaFoldDB" id="A0A1G7Y5U3"/>
<dbReference type="InterPro" id="IPR050090">
    <property type="entry name" value="Tyrosine_recombinase_XerCD"/>
</dbReference>
<dbReference type="GO" id="GO:0003677">
    <property type="term" value="F:DNA binding"/>
    <property type="evidence" value="ECO:0007669"/>
    <property type="project" value="UniProtKB-KW"/>
</dbReference>
<dbReference type="PANTHER" id="PTHR30349:SF41">
    <property type="entry name" value="INTEGRASE_RECOMBINASE PROTEIN MJ0367-RELATED"/>
    <property type="match status" value="1"/>
</dbReference>